<organism evidence="2 3">
    <name type="scientific">Actinacidiphila glaucinigra</name>
    <dbReference type="NCBI Taxonomy" id="235986"/>
    <lineage>
        <taxon>Bacteria</taxon>
        <taxon>Bacillati</taxon>
        <taxon>Actinomycetota</taxon>
        <taxon>Actinomycetes</taxon>
        <taxon>Kitasatosporales</taxon>
        <taxon>Streptomycetaceae</taxon>
        <taxon>Actinacidiphila</taxon>
    </lineage>
</organism>
<gene>
    <name evidence="2" type="ORF">SAMN05216252_13623</name>
</gene>
<feature type="transmembrane region" description="Helical" evidence="1">
    <location>
        <begin position="109"/>
        <end position="131"/>
    </location>
</feature>
<name>A0A239NI54_9ACTN</name>
<proteinExistence type="predicted"/>
<sequence>MSEFLDAALGYPTALFSFALVVVIGYWGSVLLGGLDVDALGGGHGGEGVDAHHGDHVDHGDHGHTAGFAGFLAGLGLGGVPVTVTMSLLIGIAWFAALAGRVLTGGGPLSGTVALAGALVCSWAGTRALLLPLRRLVPRERAPSRSDFVGKVCVVRTGRVSAGFGQAEVTADDGSTAVVQVRTTGTDEGLVGGSTALIFDYDAVRECFLVAPYDASLDPDRRPAV</sequence>
<dbReference type="AlphaFoldDB" id="A0A239NI54"/>
<accession>A0A239NI54</accession>
<reference evidence="2 3" key="1">
    <citation type="submission" date="2017-06" db="EMBL/GenBank/DDBJ databases">
        <authorList>
            <person name="Kim H.J."/>
            <person name="Triplett B.A."/>
        </authorList>
    </citation>
    <scope>NUCLEOTIDE SEQUENCE [LARGE SCALE GENOMIC DNA]</scope>
    <source>
        <strain evidence="2 3">CGMCC 4.1858</strain>
    </source>
</reference>
<dbReference type="OrthoDB" id="3388214at2"/>
<evidence type="ECO:0008006" key="4">
    <source>
        <dbReference type="Google" id="ProtNLM"/>
    </source>
</evidence>
<dbReference type="RefSeq" id="WP_089228735.1">
    <property type="nucleotide sequence ID" value="NZ_FZOF01000036.1"/>
</dbReference>
<evidence type="ECO:0000313" key="3">
    <source>
        <dbReference type="Proteomes" id="UP000198280"/>
    </source>
</evidence>
<dbReference type="Proteomes" id="UP000198280">
    <property type="component" value="Unassembled WGS sequence"/>
</dbReference>
<keyword evidence="1" id="KW-0812">Transmembrane</keyword>
<evidence type="ECO:0000313" key="2">
    <source>
        <dbReference type="EMBL" id="SNT54008.1"/>
    </source>
</evidence>
<feature type="transmembrane region" description="Helical" evidence="1">
    <location>
        <begin position="14"/>
        <end position="35"/>
    </location>
</feature>
<feature type="transmembrane region" description="Helical" evidence="1">
    <location>
        <begin position="71"/>
        <end position="97"/>
    </location>
</feature>
<keyword evidence="1" id="KW-0472">Membrane</keyword>
<protein>
    <recommendedName>
        <fullName evidence="4">DUF1449 family protein</fullName>
    </recommendedName>
</protein>
<keyword evidence="1" id="KW-1133">Transmembrane helix</keyword>
<keyword evidence="3" id="KW-1185">Reference proteome</keyword>
<dbReference type="EMBL" id="FZOF01000036">
    <property type="protein sequence ID" value="SNT54008.1"/>
    <property type="molecule type" value="Genomic_DNA"/>
</dbReference>
<evidence type="ECO:0000256" key="1">
    <source>
        <dbReference type="SAM" id="Phobius"/>
    </source>
</evidence>